<feature type="compositionally biased region" description="Basic and acidic residues" evidence="1">
    <location>
        <begin position="109"/>
        <end position="135"/>
    </location>
</feature>
<dbReference type="Gene3D" id="3.90.75.20">
    <property type="match status" value="1"/>
</dbReference>
<keyword evidence="3" id="KW-0540">Nuclease</keyword>
<dbReference type="SUPFAM" id="SSF54060">
    <property type="entry name" value="His-Me finger endonucleases"/>
    <property type="match status" value="1"/>
</dbReference>
<feature type="compositionally biased region" description="Basic residues" evidence="1">
    <location>
        <begin position="7"/>
        <end position="20"/>
    </location>
</feature>
<accession>A0A9E7IGP0</accession>
<evidence type="ECO:0000259" key="2">
    <source>
        <dbReference type="Pfam" id="PF13392"/>
    </source>
</evidence>
<keyword evidence="4" id="KW-1185">Reference proteome</keyword>
<proteinExistence type="predicted"/>
<gene>
    <name evidence="3" type="ORF">Mbo2_093</name>
</gene>
<organism evidence="3 4">
    <name type="scientific">Rhodococcus phage Mbo2</name>
    <dbReference type="NCBI Taxonomy" id="2936911"/>
    <lineage>
        <taxon>Viruses</taxon>
        <taxon>Duplodnaviria</taxon>
        <taxon>Heunggongvirae</taxon>
        <taxon>Uroviricota</taxon>
        <taxon>Caudoviricetes</taxon>
        <taxon>Caudoviricetes incertae sedis</taxon>
        <taxon>Mboduovirus</taxon>
        <taxon>Mboduovirus mbo2</taxon>
    </lineage>
</organism>
<dbReference type="InterPro" id="IPR044925">
    <property type="entry name" value="His-Me_finger_sf"/>
</dbReference>
<dbReference type="Proteomes" id="UP001057233">
    <property type="component" value="Segment"/>
</dbReference>
<feature type="domain" description="HNH nuclease" evidence="2">
    <location>
        <begin position="67"/>
        <end position="110"/>
    </location>
</feature>
<name>A0A9E7IGP0_9CAUD</name>
<evidence type="ECO:0000313" key="3">
    <source>
        <dbReference type="EMBL" id="URG17463.1"/>
    </source>
</evidence>
<keyword evidence="3" id="KW-0255">Endonuclease</keyword>
<dbReference type="InterPro" id="IPR003615">
    <property type="entry name" value="HNH_nuc"/>
</dbReference>
<keyword evidence="3" id="KW-0378">Hydrolase</keyword>
<feature type="region of interest" description="Disordered" evidence="1">
    <location>
        <begin position="1"/>
        <end position="20"/>
    </location>
</feature>
<feature type="region of interest" description="Disordered" evidence="1">
    <location>
        <begin position="109"/>
        <end position="150"/>
    </location>
</feature>
<protein>
    <submittedName>
        <fullName evidence="3">HNH endonuclease</fullName>
    </submittedName>
</protein>
<evidence type="ECO:0000256" key="1">
    <source>
        <dbReference type="SAM" id="MobiDB-lite"/>
    </source>
</evidence>
<dbReference type="Pfam" id="PF13392">
    <property type="entry name" value="HNH_3"/>
    <property type="match status" value="1"/>
</dbReference>
<reference evidence="3" key="1">
    <citation type="submission" date="2022-04" db="EMBL/GenBank/DDBJ databases">
        <authorList>
            <person name="Hwangbo M."/>
            <person name="Wang B."/>
            <person name="Gill J.J."/>
            <person name="Chu K.-H."/>
            <person name="Young R."/>
        </authorList>
    </citation>
    <scope>NUCLEOTIDE SEQUENCE</scope>
</reference>
<dbReference type="GO" id="GO:0004519">
    <property type="term" value="F:endonuclease activity"/>
    <property type="evidence" value="ECO:0007669"/>
    <property type="project" value="UniProtKB-KW"/>
</dbReference>
<evidence type="ECO:0000313" key="4">
    <source>
        <dbReference type="Proteomes" id="UP001057233"/>
    </source>
</evidence>
<dbReference type="EMBL" id="ON191531">
    <property type="protein sequence ID" value="URG17463.1"/>
    <property type="molecule type" value="Genomic_DNA"/>
</dbReference>
<sequence length="214" mass="24299">MTEKRGPGRPKGKSNRMNRPHGLSRREAFLWYMEGDQPTDTTPWMWGGLLDDDGYGIFIYGGKRTRAHRAAYELFNGSIPPGLIVRHRNDTPPDCNPLNLLLGTHADNARDRVERGRSTGWRTGERKREQWEQRPRPPRAVGPRPVTPLIPRDQWRRADTSGAKNGRATLTEEMVLEIRAQSALGKSNAAISREFGVSGTMIGNIIRRVNWKHI</sequence>